<evidence type="ECO:0000256" key="3">
    <source>
        <dbReference type="ARBA" id="ARBA00022989"/>
    </source>
</evidence>
<evidence type="ECO:0000256" key="4">
    <source>
        <dbReference type="ARBA" id="ARBA00023136"/>
    </source>
</evidence>
<dbReference type="InterPro" id="IPR051533">
    <property type="entry name" value="WaaL-like"/>
</dbReference>
<feature type="transmembrane region" description="Helical" evidence="5">
    <location>
        <begin position="7"/>
        <end position="27"/>
    </location>
</feature>
<evidence type="ECO:0000256" key="2">
    <source>
        <dbReference type="ARBA" id="ARBA00022692"/>
    </source>
</evidence>
<comment type="subcellular location">
    <subcellularLocation>
        <location evidence="1">Membrane</location>
        <topology evidence="1">Multi-pass membrane protein</topology>
    </subcellularLocation>
</comment>
<dbReference type="PANTHER" id="PTHR37422:SF13">
    <property type="entry name" value="LIPOPOLYSACCHARIDE BIOSYNTHESIS PROTEIN PA4999-RELATED"/>
    <property type="match status" value="1"/>
</dbReference>
<dbReference type="EMBL" id="JBHPBY010000022">
    <property type="protein sequence ID" value="MFC1849120.1"/>
    <property type="molecule type" value="Genomic_DNA"/>
</dbReference>
<proteinExistence type="predicted"/>
<protein>
    <submittedName>
        <fullName evidence="7">O-antigen ligase family protein</fullName>
    </submittedName>
</protein>
<sequence>MHKLCETLIRFGIYAIIIVVPILYGGVTPGAKVFFAISVSLLFWTWFLVEMWLAQDLRLTFRKVFLNTGIEWIFLLSIALCLIQVLPLYPGVLKIVSPHTHEIYQKAEAAIAISPSFEEQDLFEGTAPDRKKIVLGKKRTISLNPYQTFQGLIHFTFLFLLYLLAVRFFRKLQNLEFLIKVLILLGIGQSIYGFTEYLSGHHYVVFDPMNNLRSVTGTFINRNHFAGYLEMSFFCAIGLLIHRIKRLKLHRSHSWRHHILTIFSDRNITLFFWLMCPIVIACGIVFSKSRSGIIFTALGILFFIFFHFLRKSSWKLAILFFCLIILSVYWTGTAGLSDRFDHMAQHYFARQDFWVDTLHIFIHYPIAGTGMNTFDRVYPRHRLAYDNVDPVHAHNDYLELLSEGGLIGLILLVSLIFIISRQVKRNLDEIPDIYLSLFTGSLAGLVTIALHGLTDFNFQIMANQVNFIILLAIITLFSSHSVRYRIRKRSTSKLKQVIDAGICLN</sequence>
<feature type="transmembrane region" description="Helical" evidence="5">
    <location>
        <begin position="432"/>
        <end position="453"/>
    </location>
</feature>
<evidence type="ECO:0000259" key="6">
    <source>
        <dbReference type="Pfam" id="PF04932"/>
    </source>
</evidence>
<evidence type="ECO:0000313" key="8">
    <source>
        <dbReference type="Proteomes" id="UP001594351"/>
    </source>
</evidence>
<feature type="transmembrane region" description="Helical" evidence="5">
    <location>
        <begin position="65"/>
        <end position="89"/>
    </location>
</feature>
<gene>
    <name evidence="7" type="ORF">ACFL27_02825</name>
</gene>
<comment type="caution">
    <text evidence="7">The sequence shown here is derived from an EMBL/GenBank/DDBJ whole genome shotgun (WGS) entry which is preliminary data.</text>
</comment>
<keyword evidence="8" id="KW-1185">Reference proteome</keyword>
<feature type="transmembrane region" description="Helical" evidence="5">
    <location>
        <begin position="181"/>
        <end position="205"/>
    </location>
</feature>
<dbReference type="PANTHER" id="PTHR37422">
    <property type="entry name" value="TEICHURONIC ACID BIOSYNTHESIS PROTEIN TUAE"/>
    <property type="match status" value="1"/>
</dbReference>
<feature type="domain" description="O-antigen ligase-related" evidence="6">
    <location>
        <begin position="279"/>
        <end position="413"/>
    </location>
</feature>
<feature type="transmembrane region" description="Helical" evidence="5">
    <location>
        <begin position="152"/>
        <end position="169"/>
    </location>
</feature>
<feature type="transmembrane region" description="Helical" evidence="5">
    <location>
        <begin position="292"/>
        <end position="309"/>
    </location>
</feature>
<evidence type="ECO:0000256" key="5">
    <source>
        <dbReference type="SAM" id="Phobius"/>
    </source>
</evidence>
<evidence type="ECO:0000256" key="1">
    <source>
        <dbReference type="ARBA" id="ARBA00004141"/>
    </source>
</evidence>
<feature type="transmembrane region" description="Helical" evidence="5">
    <location>
        <begin position="316"/>
        <end position="336"/>
    </location>
</feature>
<keyword evidence="2 5" id="KW-0812">Transmembrane</keyword>
<feature type="transmembrane region" description="Helical" evidence="5">
    <location>
        <begin position="400"/>
        <end position="420"/>
    </location>
</feature>
<name>A0ABV6YSE2_UNCC1</name>
<accession>A0ABV6YSE2</accession>
<dbReference type="Proteomes" id="UP001594351">
    <property type="component" value="Unassembled WGS sequence"/>
</dbReference>
<feature type="transmembrane region" description="Helical" evidence="5">
    <location>
        <begin position="33"/>
        <end position="53"/>
    </location>
</feature>
<dbReference type="InterPro" id="IPR007016">
    <property type="entry name" value="O-antigen_ligase-rel_domated"/>
</dbReference>
<keyword evidence="3 5" id="KW-1133">Transmembrane helix</keyword>
<keyword evidence="7" id="KW-0436">Ligase</keyword>
<feature type="transmembrane region" description="Helical" evidence="5">
    <location>
        <begin position="265"/>
        <end position="286"/>
    </location>
</feature>
<evidence type="ECO:0000313" key="7">
    <source>
        <dbReference type="EMBL" id="MFC1849120.1"/>
    </source>
</evidence>
<dbReference type="GO" id="GO:0016874">
    <property type="term" value="F:ligase activity"/>
    <property type="evidence" value="ECO:0007669"/>
    <property type="project" value="UniProtKB-KW"/>
</dbReference>
<keyword evidence="4 5" id="KW-0472">Membrane</keyword>
<dbReference type="Pfam" id="PF04932">
    <property type="entry name" value="Wzy_C"/>
    <property type="match status" value="1"/>
</dbReference>
<feature type="transmembrane region" description="Helical" evidence="5">
    <location>
        <begin position="225"/>
        <end position="244"/>
    </location>
</feature>
<reference evidence="7 8" key="1">
    <citation type="submission" date="2024-09" db="EMBL/GenBank/DDBJ databases">
        <title>Laminarin stimulates single cell rates of sulfate reduction while oxygen inhibits transcriptomic activity in coastal marine sediment.</title>
        <authorList>
            <person name="Lindsay M."/>
            <person name="Orcutt B."/>
            <person name="Emerson D."/>
            <person name="Stepanauskas R."/>
            <person name="D'Angelo T."/>
        </authorList>
    </citation>
    <scope>NUCLEOTIDE SEQUENCE [LARGE SCALE GENOMIC DNA]</scope>
    <source>
        <strain evidence="7">SAG AM-311-K15</strain>
    </source>
</reference>
<organism evidence="7 8">
    <name type="scientific">candidate division CSSED10-310 bacterium</name>
    <dbReference type="NCBI Taxonomy" id="2855610"/>
    <lineage>
        <taxon>Bacteria</taxon>
        <taxon>Bacteria division CSSED10-310</taxon>
    </lineage>
</organism>
<feature type="transmembrane region" description="Helical" evidence="5">
    <location>
        <begin position="465"/>
        <end position="486"/>
    </location>
</feature>